<dbReference type="AlphaFoldDB" id="A0A9E8NA71"/>
<keyword evidence="7 8" id="KW-0472">Membrane</keyword>
<proteinExistence type="inferred from homology"/>
<keyword evidence="4" id="KW-1003">Cell membrane</keyword>
<feature type="transmembrane region" description="Helical" evidence="8">
    <location>
        <begin position="317"/>
        <end position="339"/>
    </location>
</feature>
<protein>
    <submittedName>
        <fullName evidence="9">Iron ABC transporter permease</fullName>
    </submittedName>
</protein>
<evidence type="ECO:0000256" key="6">
    <source>
        <dbReference type="ARBA" id="ARBA00022989"/>
    </source>
</evidence>
<dbReference type="PANTHER" id="PTHR30472:SF25">
    <property type="entry name" value="ABC TRANSPORTER PERMEASE PROTEIN MJ0876-RELATED"/>
    <property type="match status" value="1"/>
</dbReference>
<evidence type="ECO:0000256" key="4">
    <source>
        <dbReference type="ARBA" id="ARBA00022475"/>
    </source>
</evidence>
<feature type="transmembrane region" description="Helical" evidence="8">
    <location>
        <begin position="152"/>
        <end position="171"/>
    </location>
</feature>
<feature type="transmembrane region" description="Helical" evidence="8">
    <location>
        <begin position="31"/>
        <end position="52"/>
    </location>
</feature>
<dbReference type="PANTHER" id="PTHR30472">
    <property type="entry name" value="FERRIC ENTEROBACTIN TRANSPORT SYSTEM PERMEASE PROTEIN"/>
    <property type="match status" value="1"/>
</dbReference>
<dbReference type="CDD" id="cd06550">
    <property type="entry name" value="TM_ABC_iron-siderophores_like"/>
    <property type="match status" value="1"/>
</dbReference>
<dbReference type="Proteomes" id="UP001164653">
    <property type="component" value="Chromosome"/>
</dbReference>
<keyword evidence="3" id="KW-0813">Transport</keyword>
<dbReference type="Pfam" id="PF01032">
    <property type="entry name" value="FecCD"/>
    <property type="match status" value="1"/>
</dbReference>
<dbReference type="GO" id="GO:0005886">
    <property type="term" value="C:plasma membrane"/>
    <property type="evidence" value="ECO:0007669"/>
    <property type="project" value="UniProtKB-SubCell"/>
</dbReference>
<evidence type="ECO:0000313" key="10">
    <source>
        <dbReference type="Proteomes" id="UP001164653"/>
    </source>
</evidence>
<dbReference type="InterPro" id="IPR037294">
    <property type="entry name" value="ABC_BtuC-like"/>
</dbReference>
<keyword evidence="6 8" id="KW-1133">Transmembrane helix</keyword>
<evidence type="ECO:0000256" key="5">
    <source>
        <dbReference type="ARBA" id="ARBA00022692"/>
    </source>
</evidence>
<keyword evidence="10" id="KW-1185">Reference proteome</keyword>
<organism evidence="9 10">
    <name type="scientific">Dyadobacter pollutisoli</name>
    <dbReference type="NCBI Taxonomy" id="2910158"/>
    <lineage>
        <taxon>Bacteria</taxon>
        <taxon>Pseudomonadati</taxon>
        <taxon>Bacteroidota</taxon>
        <taxon>Cytophagia</taxon>
        <taxon>Cytophagales</taxon>
        <taxon>Spirosomataceae</taxon>
        <taxon>Dyadobacter</taxon>
    </lineage>
</organism>
<keyword evidence="5 8" id="KW-0812">Transmembrane</keyword>
<gene>
    <name evidence="9" type="ORF">ON006_24080</name>
</gene>
<sequence>MIAEITSKPDSIKTGREIPEKHHLASSKGKMMWILSTLLVICVVFSAGNGAVHISVAELGEIIAFKLGLVNSTQVEEQKSIVFWVIRLPRVCLGVVIGAGLGIAGASLQGLFRNPIADSTLIGVTSGASLFAVFVIMLNVKYFGILNEIAGAYGISFVSFLGAAVTTYLVYQLSKVTGDGGGVTTLLLCGIAINALVGAITGLMTYIADDEQLRSITFWNLGSLGGANWTSVMAVTPFVAVSVFFMPYLAKALNLLVLGESQAASLGVNMKSLKRKVIILATMGVGASVAVAGTIGFVGLVVPHIIRATFGPSHRTLLAGSALGGAIVLTLADMLSRTIVAPTELPIGILTSLLGTPFFIYILWEQKRKRI</sequence>
<evidence type="ECO:0000256" key="1">
    <source>
        <dbReference type="ARBA" id="ARBA00004651"/>
    </source>
</evidence>
<feature type="transmembrane region" description="Helical" evidence="8">
    <location>
        <begin position="229"/>
        <end position="250"/>
    </location>
</feature>
<comment type="similarity">
    <text evidence="2">Belongs to the binding-protein-dependent transport system permease family. FecCD subfamily.</text>
</comment>
<evidence type="ECO:0000256" key="8">
    <source>
        <dbReference type="SAM" id="Phobius"/>
    </source>
</evidence>
<dbReference type="RefSeq" id="WP_244822573.1">
    <property type="nucleotide sequence ID" value="NZ_CP112998.1"/>
</dbReference>
<dbReference type="InterPro" id="IPR000522">
    <property type="entry name" value="ABC_transptr_permease_BtuC"/>
</dbReference>
<dbReference type="GO" id="GO:0022857">
    <property type="term" value="F:transmembrane transporter activity"/>
    <property type="evidence" value="ECO:0007669"/>
    <property type="project" value="InterPro"/>
</dbReference>
<feature type="transmembrane region" description="Helical" evidence="8">
    <location>
        <begin position="183"/>
        <end position="208"/>
    </location>
</feature>
<reference evidence="9" key="1">
    <citation type="submission" date="2022-11" db="EMBL/GenBank/DDBJ databases">
        <title>Dyadobacter pollutisoli sp. nov., isolated from plastic dumped soil.</title>
        <authorList>
            <person name="Kim J.M."/>
            <person name="Kim K.R."/>
            <person name="Lee J.K."/>
            <person name="Hao L."/>
            <person name="Jeon C.O."/>
        </authorList>
    </citation>
    <scope>NUCLEOTIDE SEQUENCE</scope>
    <source>
        <strain evidence="9">U1</strain>
    </source>
</reference>
<feature type="transmembrane region" description="Helical" evidence="8">
    <location>
        <begin position="277"/>
        <end position="305"/>
    </location>
</feature>
<feature type="transmembrane region" description="Helical" evidence="8">
    <location>
        <begin position="345"/>
        <end position="364"/>
    </location>
</feature>
<evidence type="ECO:0000256" key="2">
    <source>
        <dbReference type="ARBA" id="ARBA00007935"/>
    </source>
</evidence>
<evidence type="ECO:0000256" key="3">
    <source>
        <dbReference type="ARBA" id="ARBA00022448"/>
    </source>
</evidence>
<dbReference type="Gene3D" id="1.10.3470.10">
    <property type="entry name" value="ABC transporter involved in vitamin B12 uptake, BtuC"/>
    <property type="match status" value="1"/>
</dbReference>
<dbReference type="SUPFAM" id="SSF81345">
    <property type="entry name" value="ABC transporter involved in vitamin B12 uptake, BtuC"/>
    <property type="match status" value="1"/>
</dbReference>
<accession>A0A9E8NA71</accession>
<evidence type="ECO:0000313" key="9">
    <source>
        <dbReference type="EMBL" id="WAC10811.1"/>
    </source>
</evidence>
<feature type="transmembrane region" description="Helical" evidence="8">
    <location>
        <begin position="88"/>
        <end position="108"/>
    </location>
</feature>
<evidence type="ECO:0000256" key="7">
    <source>
        <dbReference type="ARBA" id="ARBA00023136"/>
    </source>
</evidence>
<dbReference type="GO" id="GO:0033214">
    <property type="term" value="P:siderophore-iron import into cell"/>
    <property type="evidence" value="ECO:0007669"/>
    <property type="project" value="TreeGrafter"/>
</dbReference>
<name>A0A9E8NA71_9BACT</name>
<feature type="transmembrane region" description="Helical" evidence="8">
    <location>
        <begin position="120"/>
        <end position="140"/>
    </location>
</feature>
<dbReference type="EMBL" id="CP112998">
    <property type="protein sequence ID" value="WAC10811.1"/>
    <property type="molecule type" value="Genomic_DNA"/>
</dbReference>
<dbReference type="KEGG" id="dpf:ON006_24080"/>
<dbReference type="FunFam" id="1.10.3470.10:FF:000001">
    <property type="entry name" value="Vitamin B12 ABC transporter permease BtuC"/>
    <property type="match status" value="1"/>
</dbReference>
<comment type="subcellular location">
    <subcellularLocation>
        <location evidence="1">Cell membrane</location>
        <topology evidence="1">Multi-pass membrane protein</topology>
    </subcellularLocation>
</comment>